<dbReference type="RefSeq" id="WP_108391406.1">
    <property type="nucleotide sequence ID" value="NZ_CP026949.1"/>
</dbReference>
<dbReference type="OrthoDB" id="5119752at2"/>
<evidence type="ECO:0000313" key="1">
    <source>
        <dbReference type="EMBL" id="PWC08368.1"/>
    </source>
</evidence>
<dbReference type="KEGG" id="myl:C3E77_09440"/>
<sequence>MAETRRLELTLHKPRVGWFPRPTVVFNGRGQPAQWGTGTWQLSEEGPTEVTVFLFNRLWKFGHATTVIDAESPEPVHYWAPPLFFGSGRLASVRR</sequence>
<keyword evidence="2" id="KW-1185">Reference proteome</keyword>
<reference evidence="2" key="1">
    <citation type="submission" date="2018-04" db="EMBL/GenBank/DDBJ databases">
        <authorList>
            <person name="Liu S."/>
            <person name="Wang Z."/>
            <person name="Li J."/>
        </authorList>
    </citation>
    <scope>NUCLEOTIDE SEQUENCE [LARGE SCALE GENOMIC DNA]</scope>
    <source>
        <strain evidence="2">622</strain>
    </source>
</reference>
<accession>A0A2U1THK7</accession>
<dbReference type="EMBL" id="QEFB01000001">
    <property type="protein sequence ID" value="PWC08368.1"/>
    <property type="molecule type" value="Genomic_DNA"/>
</dbReference>
<dbReference type="Proteomes" id="UP000244962">
    <property type="component" value="Unassembled WGS sequence"/>
</dbReference>
<proteinExistence type="predicted"/>
<dbReference type="AlphaFoldDB" id="A0A2U1THK7"/>
<gene>
    <name evidence="1" type="ORF">DF223_03260</name>
</gene>
<evidence type="ECO:0000313" key="2">
    <source>
        <dbReference type="Proteomes" id="UP000244962"/>
    </source>
</evidence>
<name>A0A2U1THK7_9MICO</name>
<organism evidence="1 2">
    <name type="scientific">Mycetocola zhujimingii</name>
    <dbReference type="NCBI Taxonomy" id="2079792"/>
    <lineage>
        <taxon>Bacteria</taxon>
        <taxon>Bacillati</taxon>
        <taxon>Actinomycetota</taxon>
        <taxon>Actinomycetes</taxon>
        <taxon>Micrococcales</taxon>
        <taxon>Microbacteriaceae</taxon>
        <taxon>Mycetocola</taxon>
    </lineage>
</organism>
<comment type="caution">
    <text evidence="1">The sequence shown here is derived from an EMBL/GenBank/DDBJ whole genome shotgun (WGS) entry which is preliminary data.</text>
</comment>
<protein>
    <submittedName>
        <fullName evidence="1">Uncharacterized protein</fullName>
    </submittedName>
</protein>